<dbReference type="GO" id="GO:0004674">
    <property type="term" value="F:protein serine/threonine kinase activity"/>
    <property type="evidence" value="ECO:0007669"/>
    <property type="project" value="UniProtKB-KW"/>
</dbReference>
<sequence length="652" mass="72751">MLIGKRISDRYKILQFVGGGGMSNVYLAHDMILNRDVAIKVLRYDSTNEEEFHRRFQREALSATSLMHPNIVSIYDVGEDGDMHYIVMEFIKGKTLKQYINEFSPLSPARSVNIMRQLTSAIAHAHENQIIHRDIKPQNILIDGDGNCKITDFGISTTLTATSFTKTNSVLGTVHYLSPEQARGGTATKKSDIYALGIVLYELLTGELPFSGESAVSIALKHLQSETPSVRAIDASIPQALENVVLKATAKNPAHRYNSVEEMEEDLETVLSPSRLNEPKFLPPFDNEATKAMPIIKEPLPINEIANTKIIRPNDSKKQTQQQQPPEEKKKVSKGKIFAIIGVSLLIIVLLAIFLFNLLTPKKIEIPDVSGMELIDAISLLEEKGFVIGDQREKHDETIEEGKVIGTDPDAGKTRTTGTEIDIIISLGNEKVTMENFVGQQISQVSALIEKMDFKDVHQEEVHSDQPPGTIIKQTPEVGEEFVPKDTEATFVVSKGLEKVKVANLTEYNESNLLEYERISGFKIVKQEEVHSEDIPAGSVVSQDPEPGTELDKGSTIKVVISKGPPEPALKVLRLSLEIPYDPIEYGEPQTVRVFIQDKNNNMTQPKEVFEIEEDFEYSTQLEIVEGQTAAYRIEIDGRLFAEDTIHFDDLE</sequence>
<protein>
    <recommendedName>
        <fullName evidence="12">Serine/threonine-protein kinase PrkC</fullName>
        <ecNumber evidence="1">2.7.11.1</ecNumber>
    </recommendedName>
</protein>
<evidence type="ECO:0000256" key="11">
    <source>
        <dbReference type="ARBA" id="ARBA00060432"/>
    </source>
</evidence>
<feature type="binding site" evidence="13">
    <location>
        <position position="40"/>
    </location>
    <ligand>
        <name>ATP</name>
        <dbReference type="ChEBI" id="CHEBI:30616"/>
    </ligand>
</feature>
<dbReference type="SUPFAM" id="SSF56112">
    <property type="entry name" value="Protein kinase-like (PK-like)"/>
    <property type="match status" value="1"/>
</dbReference>
<keyword evidence="3" id="KW-0309">Germination</keyword>
<comment type="subcellular location">
    <subcellularLocation>
        <location evidence="11">Spore membrane</location>
        <topology evidence="11">Single-pass type II membrane protein</topology>
    </subcellularLocation>
</comment>
<keyword evidence="7 13" id="KW-0067">ATP-binding</keyword>
<dbReference type="Pfam" id="PF03793">
    <property type="entry name" value="PASTA"/>
    <property type="match status" value="3"/>
</dbReference>
<dbReference type="GO" id="GO:0009847">
    <property type="term" value="P:spore germination"/>
    <property type="evidence" value="ECO:0007669"/>
    <property type="project" value="UniProtKB-ARBA"/>
</dbReference>
<dbReference type="FunFam" id="3.30.200.20:FF:000035">
    <property type="entry name" value="Serine/threonine protein kinase Stk1"/>
    <property type="match status" value="1"/>
</dbReference>
<accession>A0A285U118</accession>
<evidence type="ECO:0000313" key="18">
    <source>
        <dbReference type="EMBL" id="SOC35433.1"/>
    </source>
</evidence>
<dbReference type="InterPro" id="IPR017441">
    <property type="entry name" value="Protein_kinase_ATP_BS"/>
</dbReference>
<dbReference type="EC" id="2.7.11.1" evidence="1"/>
<keyword evidence="2" id="KW-0723">Serine/threonine-protein kinase</keyword>
<dbReference type="GO" id="GO:0007165">
    <property type="term" value="P:signal transduction"/>
    <property type="evidence" value="ECO:0007669"/>
    <property type="project" value="UniProtKB-ARBA"/>
</dbReference>
<dbReference type="GO" id="GO:0071224">
    <property type="term" value="P:cellular response to peptidoglycan"/>
    <property type="evidence" value="ECO:0007669"/>
    <property type="project" value="UniProtKB-ARBA"/>
</dbReference>
<keyword evidence="8" id="KW-0735">Signal-anchor</keyword>
<comment type="catalytic activity">
    <reaction evidence="9">
        <text>L-threonyl-[protein] + ATP = O-phospho-L-threonyl-[protein] + ADP + H(+)</text>
        <dbReference type="Rhea" id="RHEA:46608"/>
        <dbReference type="Rhea" id="RHEA-COMP:11060"/>
        <dbReference type="Rhea" id="RHEA-COMP:11605"/>
        <dbReference type="ChEBI" id="CHEBI:15378"/>
        <dbReference type="ChEBI" id="CHEBI:30013"/>
        <dbReference type="ChEBI" id="CHEBI:30616"/>
        <dbReference type="ChEBI" id="CHEBI:61977"/>
        <dbReference type="ChEBI" id="CHEBI:456216"/>
        <dbReference type="EC" id="2.7.11.1"/>
    </reaction>
</comment>
<evidence type="ECO:0000256" key="5">
    <source>
        <dbReference type="ARBA" id="ARBA00022741"/>
    </source>
</evidence>
<feature type="transmembrane region" description="Helical" evidence="15">
    <location>
        <begin position="337"/>
        <end position="359"/>
    </location>
</feature>
<dbReference type="PROSITE" id="PS00107">
    <property type="entry name" value="PROTEIN_KINASE_ATP"/>
    <property type="match status" value="1"/>
</dbReference>
<evidence type="ECO:0000256" key="3">
    <source>
        <dbReference type="ARBA" id="ARBA00022544"/>
    </source>
</evidence>
<dbReference type="Gene3D" id="3.30.10.20">
    <property type="match status" value="3"/>
</dbReference>
<dbReference type="InterPro" id="IPR000719">
    <property type="entry name" value="Prot_kinase_dom"/>
</dbReference>
<dbReference type="RefSeq" id="WP_097147963.1">
    <property type="nucleotide sequence ID" value="NZ_OBQC01000001.1"/>
</dbReference>
<dbReference type="OrthoDB" id="9788659at2"/>
<dbReference type="SMART" id="SM00740">
    <property type="entry name" value="PASTA"/>
    <property type="match status" value="3"/>
</dbReference>
<organism evidence="18 19">
    <name type="scientific">Ureibacillus acetophenoni</name>
    <dbReference type="NCBI Taxonomy" id="614649"/>
    <lineage>
        <taxon>Bacteria</taxon>
        <taxon>Bacillati</taxon>
        <taxon>Bacillota</taxon>
        <taxon>Bacilli</taxon>
        <taxon>Bacillales</taxon>
        <taxon>Caryophanaceae</taxon>
        <taxon>Ureibacillus</taxon>
    </lineage>
</organism>
<dbReference type="GO" id="GO:0005524">
    <property type="term" value="F:ATP binding"/>
    <property type="evidence" value="ECO:0007669"/>
    <property type="project" value="UniProtKB-UniRule"/>
</dbReference>
<gene>
    <name evidence="18" type="ORF">SAMN05877842_101425</name>
</gene>
<dbReference type="PROSITE" id="PS00108">
    <property type="entry name" value="PROTEIN_KINASE_ST"/>
    <property type="match status" value="1"/>
</dbReference>
<evidence type="ECO:0000256" key="8">
    <source>
        <dbReference type="ARBA" id="ARBA00022968"/>
    </source>
</evidence>
<feature type="domain" description="Protein kinase" evidence="16">
    <location>
        <begin position="11"/>
        <end position="271"/>
    </location>
</feature>
<dbReference type="PANTHER" id="PTHR43289:SF34">
    <property type="entry name" value="SERINE_THREONINE-PROTEIN KINASE YBDM-RELATED"/>
    <property type="match status" value="1"/>
</dbReference>
<dbReference type="Proteomes" id="UP000219252">
    <property type="component" value="Unassembled WGS sequence"/>
</dbReference>
<keyword evidence="4" id="KW-0808">Transferase</keyword>
<dbReference type="Gene3D" id="1.10.510.10">
    <property type="entry name" value="Transferase(Phosphotransferase) domain 1"/>
    <property type="match status" value="1"/>
</dbReference>
<evidence type="ECO:0000256" key="12">
    <source>
        <dbReference type="ARBA" id="ARBA00070041"/>
    </source>
</evidence>
<dbReference type="AlphaFoldDB" id="A0A285U118"/>
<evidence type="ECO:0000256" key="10">
    <source>
        <dbReference type="ARBA" id="ARBA00048679"/>
    </source>
</evidence>
<dbReference type="SMART" id="SM00220">
    <property type="entry name" value="S_TKc"/>
    <property type="match status" value="1"/>
</dbReference>
<keyword evidence="6 18" id="KW-0418">Kinase</keyword>
<evidence type="ECO:0000256" key="14">
    <source>
        <dbReference type="SAM" id="MobiDB-lite"/>
    </source>
</evidence>
<dbReference type="Gene3D" id="2.60.40.2560">
    <property type="match status" value="1"/>
</dbReference>
<evidence type="ECO:0000256" key="9">
    <source>
        <dbReference type="ARBA" id="ARBA00047899"/>
    </source>
</evidence>
<feature type="domain" description="PASTA" evidence="17">
    <location>
        <begin position="496"/>
        <end position="563"/>
    </location>
</feature>
<evidence type="ECO:0000256" key="15">
    <source>
        <dbReference type="SAM" id="Phobius"/>
    </source>
</evidence>
<keyword evidence="15" id="KW-1133">Transmembrane helix</keyword>
<dbReference type="InterPro" id="IPR008271">
    <property type="entry name" value="Ser/Thr_kinase_AS"/>
</dbReference>
<dbReference type="NCBIfam" id="NF033483">
    <property type="entry name" value="PknB_PASTA_kin"/>
    <property type="match status" value="1"/>
</dbReference>
<keyword evidence="15" id="KW-0472">Membrane</keyword>
<evidence type="ECO:0000259" key="17">
    <source>
        <dbReference type="PROSITE" id="PS51178"/>
    </source>
</evidence>
<dbReference type="PROSITE" id="PS51178">
    <property type="entry name" value="PASTA"/>
    <property type="match status" value="3"/>
</dbReference>
<proteinExistence type="predicted"/>
<dbReference type="PANTHER" id="PTHR43289">
    <property type="entry name" value="MITOGEN-ACTIVATED PROTEIN KINASE KINASE KINASE 20-RELATED"/>
    <property type="match status" value="1"/>
</dbReference>
<dbReference type="EMBL" id="OBQC01000001">
    <property type="protein sequence ID" value="SOC35433.1"/>
    <property type="molecule type" value="Genomic_DNA"/>
</dbReference>
<dbReference type="InterPro" id="IPR011009">
    <property type="entry name" value="Kinase-like_dom_sf"/>
</dbReference>
<keyword evidence="15" id="KW-0812">Transmembrane</keyword>
<evidence type="ECO:0000313" key="19">
    <source>
        <dbReference type="Proteomes" id="UP000219252"/>
    </source>
</evidence>
<reference evidence="19" key="1">
    <citation type="submission" date="2017-08" db="EMBL/GenBank/DDBJ databases">
        <authorList>
            <person name="Varghese N."/>
            <person name="Submissions S."/>
        </authorList>
    </citation>
    <scope>NUCLEOTIDE SEQUENCE [LARGE SCALE GENOMIC DNA]</scope>
    <source>
        <strain evidence="19">JC23</strain>
    </source>
</reference>
<evidence type="ECO:0000256" key="7">
    <source>
        <dbReference type="ARBA" id="ARBA00022840"/>
    </source>
</evidence>
<evidence type="ECO:0000259" key="16">
    <source>
        <dbReference type="PROSITE" id="PS50011"/>
    </source>
</evidence>
<keyword evidence="19" id="KW-1185">Reference proteome</keyword>
<feature type="domain" description="PASTA" evidence="17">
    <location>
        <begin position="428"/>
        <end position="495"/>
    </location>
</feature>
<evidence type="ECO:0000256" key="13">
    <source>
        <dbReference type="PROSITE-ProRule" id="PRU10141"/>
    </source>
</evidence>
<dbReference type="PROSITE" id="PS50011">
    <property type="entry name" value="PROTEIN_KINASE_DOM"/>
    <property type="match status" value="1"/>
</dbReference>
<evidence type="ECO:0000256" key="6">
    <source>
        <dbReference type="ARBA" id="ARBA00022777"/>
    </source>
</evidence>
<name>A0A285U118_9BACL</name>
<dbReference type="Pfam" id="PF21160">
    <property type="entry name" value="PrkC-like_PASTA-like"/>
    <property type="match status" value="1"/>
</dbReference>
<comment type="catalytic activity">
    <reaction evidence="10">
        <text>L-seryl-[protein] + ATP = O-phospho-L-seryl-[protein] + ADP + H(+)</text>
        <dbReference type="Rhea" id="RHEA:17989"/>
        <dbReference type="Rhea" id="RHEA-COMP:9863"/>
        <dbReference type="Rhea" id="RHEA-COMP:11604"/>
        <dbReference type="ChEBI" id="CHEBI:15378"/>
        <dbReference type="ChEBI" id="CHEBI:29999"/>
        <dbReference type="ChEBI" id="CHEBI:30616"/>
        <dbReference type="ChEBI" id="CHEBI:83421"/>
        <dbReference type="ChEBI" id="CHEBI:456216"/>
        <dbReference type="EC" id="2.7.11.1"/>
    </reaction>
</comment>
<evidence type="ECO:0000256" key="1">
    <source>
        <dbReference type="ARBA" id="ARBA00012513"/>
    </source>
</evidence>
<dbReference type="Pfam" id="PF00069">
    <property type="entry name" value="Pkinase"/>
    <property type="match status" value="1"/>
</dbReference>
<dbReference type="FunFam" id="1.10.510.10:FF:000021">
    <property type="entry name" value="Serine/threonine protein kinase"/>
    <property type="match status" value="1"/>
</dbReference>
<feature type="domain" description="PASTA" evidence="17">
    <location>
        <begin position="360"/>
        <end position="427"/>
    </location>
</feature>
<dbReference type="Gene3D" id="3.30.200.20">
    <property type="entry name" value="Phosphorylase Kinase, domain 1"/>
    <property type="match status" value="1"/>
</dbReference>
<dbReference type="CDD" id="cd06577">
    <property type="entry name" value="PASTA_pknB"/>
    <property type="match status" value="3"/>
</dbReference>
<dbReference type="InterPro" id="IPR005543">
    <property type="entry name" value="PASTA_dom"/>
</dbReference>
<feature type="region of interest" description="Disordered" evidence="14">
    <location>
        <begin position="307"/>
        <end position="330"/>
    </location>
</feature>
<keyword evidence="5 13" id="KW-0547">Nucleotide-binding</keyword>
<evidence type="ECO:0000256" key="4">
    <source>
        <dbReference type="ARBA" id="ARBA00022679"/>
    </source>
</evidence>
<evidence type="ECO:0000256" key="2">
    <source>
        <dbReference type="ARBA" id="ARBA00022527"/>
    </source>
</evidence>
<dbReference type="CDD" id="cd14014">
    <property type="entry name" value="STKc_PknB_like"/>
    <property type="match status" value="1"/>
</dbReference>